<dbReference type="EMBL" id="CAXITT010000440">
    <property type="protein sequence ID" value="CAL1541579.1"/>
    <property type="molecule type" value="Genomic_DNA"/>
</dbReference>
<gene>
    <name evidence="1" type="ORF">GSLYS_00015185001</name>
</gene>
<organism evidence="1 2">
    <name type="scientific">Lymnaea stagnalis</name>
    <name type="common">Great pond snail</name>
    <name type="synonym">Helix stagnalis</name>
    <dbReference type="NCBI Taxonomy" id="6523"/>
    <lineage>
        <taxon>Eukaryota</taxon>
        <taxon>Metazoa</taxon>
        <taxon>Spiralia</taxon>
        <taxon>Lophotrochozoa</taxon>
        <taxon>Mollusca</taxon>
        <taxon>Gastropoda</taxon>
        <taxon>Heterobranchia</taxon>
        <taxon>Euthyneura</taxon>
        <taxon>Panpulmonata</taxon>
        <taxon>Hygrophila</taxon>
        <taxon>Lymnaeoidea</taxon>
        <taxon>Lymnaeidae</taxon>
        <taxon>Lymnaea</taxon>
    </lineage>
</organism>
<keyword evidence="2" id="KW-1185">Reference proteome</keyword>
<dbReference type="AlphaFoldDB" id="A0AAV2I653"/>
<sequence length="105" mass="11841">MYYVFVSKSLESEADDGLRKVKVELPGTLGIIEHTIDLTGHGSTDKTVADVKSSILNGHGQHDPGQYDMIFDVNNSQVIMVDDHDTFEYADHFEKENGIIKFRLR</sequence>
<accession>A0AAV2I653</accession>
<proteinExistence type="predicted"/>
<dbReference type="Proteomes" id="UP001497497">
    <property type="component" value="Unassembled WGS sequence"/>
</dbReference>
<comment type="caution">
    <text evidence="1">The sequence shown here is derived from an EMBL/GenBank/DDBJ whole genome shotgun (WGS) entry which is preliminary data.</text>
</comment>
<name>A0AAV2I653_LYMST</name>
<protein>
    <submittedName>
        <fullName evidence="1">Uncharacterized protein</fullName>
    </submittedName>
</protein>
<reference evidence="1 2" key="1">
    <citation type="submission" date="2024-04" db="EMBL/GenBank/DDBJ databases">
        <authorList>
            <consortium name="Genoscope - CEA"/>
            <person name="William W."/>
        </authorList>
    </citation>
    <scope>NUCLEOTIDE SEQUENCE [LARGE SCALE GENOMIC DNA]</scope>
</reference>
<evidence type="ECO:0000313" key="1">
    <source>
        <dbReference type="EMBL" id="CAL1541579.1"/>
    </source>
</evidence>
<evidence type="ECO:0000313" key="2">
    <source>
        <dbReference type="Proteomes" id="UP001497497"/>
    </source>
</evidence>